<evidence type="ECO:0008006" key="4">
    <source>
        <dbReference type="Google" id="ProtNLM"/>
    </source>
</evidence>
<comment type="caution">
    <text evidence="2">The sequence shown here is derived from an EMBL/GenBank/DDBJ whole genome shotgun (WGS) entry which is preliminary data.</text>
</comment>
<keyword evidence="3" id="KW-1185">Reference proteome</keyword>
<accession>A0ABV8AI12</accession>
<evidence type="ECO:0000313" key="2">
    <source>
        <dbReference type="EMBL" id="MFC3877712.1"/>
    </source>
</evidence>
<feature type="signal peptide" evidence="1">
    <location>
        <begin position="1"/>
        <end position="23"/>
    </location>
</feature>
<evidence type="ECO:0000256" key="1">
    <source>
        <dbReference type="SAM" id="SignalP"/>
    </source>
</evidence>
<gene>
    <name evidence="2" type="ORF">ACFOSX_10765</name>
</gene>
<feature type="chain" id="PRO_5045337506" description="Gliding motility-associated protein GldM" evidence="1">
    <location>
        <begin position="24"/>
        <end position="559"/>
    </location>
</feature>
<sequence length="559" mass="61835">MKYVLSPLFIIILTIIAPTMVKAQSPCANASGNVNVTEGHRAFTSFKNANKQLDLAETASAAGELLKMENNLKNAEKYIGYVLKKEPNADISELCQRLQALTGESASLSKNKADFASANYNFTFFIDNYQNFAAGTFENERFAEQNKVFDEVLNFDRKAMQSQMQSAEAQGKLDSQGKQLKQKLENLEQTLTTYQIPTNLYTMLDQVNNLDGVKKSKMSKRVLKVVRGFAAIGGDNQTLNDIKTAAENQLAAAEEELSAIYTGEFHKEHVNEIVFSKKPYKPGNEASVEINPVFEPGDAIYATIYFGATIMDAVGDPNTLSASGKPMGTGGEFTVRDASGLTLDRYFTDDDSGKNTTMLVYPGTNPSATTYQFVVVPNMDTGLKKAAKYKNITPLQMARGLSKETPRKKKWNAQVALVTAKTGAVLYKGSFEMDLSKGAGPKFYQDVELKQEQVFIAANTLPKAVSRNAGLEAQLLAIMNGQGFKEQFTRTIITKTWQVVQTPLEKYRIMHAAFPYKTPEGKCGYLEFVFRSDYVGGWSKARKDGGRIMKERVTCDKVN</sequence>
<keyword evidence="1" id="KW-0732">Signal</keyword>
<dbReference type="RefSeq" id="WP_386100652.1">
    <property type="nucleotide sequence ID" value="NZ_JBHSAT010000007.1"/>
</dbReference>
<evidence type="ECO:0000313" key="3">
    <source>
        <dbReference type="Proteomes" id="UP001595812"/>
    </source>
</evidence>
<protein>
    <recommendedName>
        <fullName evidence="4">Gliding motility-associated protein GldM</fullName>
    </recommendedName>
</protein>
<organism evidence="2 3">
    <name type="scientific">Winogradskyella maritima</name>
    <dbReference type="NCBI Taxonomy" id="1517766"/>
    <lineage>
        <taxon>Bacteria</taxon>
        <taxon>Pseudomonadati</taxon>
        <taxon>Bacteroidota</taxon>
        <taxon>Flavobacteriia</taxon>
        <taxon>Flavobacteriales</taxon>
        <taxon>Flavobacteriaceae</taxon>
        <taxon>Winogradskyella</taxon>
    </lineage>
</organism>
<name>A0ABV8AI12_9FLAO</name>
<reference evidence="3" key="1">
    <citation type="journal article" date="2019" name="Int. J. Syst. Evol. Microbiol.">
        <title>The Global Catalogue of Microorganisms (GCM) 10K type strain sequencing project: providing services to taxonomists for standard genome sequencing and annotation.</title>
        <authorList>
            <consortium name="The Broad Institute Genomics Platform"/>
            <consortium name="The Broad Institute Genome Sequencing Center for Infectious Disease"/>
            <person name="Wu L."/>
            <person name="Ma J."/>
        </authorList>
    </citation>
    <scope>NUCLEOTIDE SEQUENCE [LARGE SCALE GENOMIC DNA]</scope>
    <source>
        <strain evidence="3">CECT 8979</strain>
    </source>
</reference>
<dbReference type="EMBL" id="JBHSAT010000007">
    <property type="protein sequence ID" value="MFC3877712.1"/>
    <property type="molecule type" value="Genomic_DNA"/>
</dbReference>
<dbReference type="Proteomes" id="UP001595812">
    <property type="component" value="Unassembled WGS sequence"/>
</dbReference>
<proteinExistence type="predicted"/>